<comment type="function">
    <text evidence="6">Functions as component of the Arp2/3 complex which is involved in regulation of actin polymerization and together with an activating nucleation-promoting factor (NPF) mediates the formation of branched actin networks.</text>
</comment>
<dbReference type="AlphaFoldDB" id="A0A284R096"/>
<sequence>MSADGKSPDKISDKMNDKRSQATTSATTSIMPAYHSSFNEDPDIRQVGNMAVLPIKTKVRGPAQIADQEQPDIIDETLDLFRANSLFRNFEIKGPADRTLIVLILYVSDCLAKIGSARTPPTQIEASKQLNTLSVDSFPIPGDANFVLNAHYAAPGSRIIVSDYLRQYLIQVRQELAARLVAILYADGTGKPSKWWMSFQKRRFMNRSLGA</sequence>
<evidence type="ECO:0000256" key="5">
    <source>
        <dbReference type="ARBA" id="ARBA00023212"/>
    </source>
</evidence>
<keyword evidence="4 6" id="KW-0009">Actin-binding</keyword>
<feature type="region of interest" description="Disordered" evidence="7">
    <location>
        <begin position="1"/>
        <end position="28"/>
    </location>
</feature>
<evidence type="ECO:0000313" key="9">
    <source>
        <dbReference type="Proteomes" id="UP000219338"/>
    </source>
</evidence>
<dbReference type="GO" id="GO:0003779">
    <property type="term" value="F:actin binding"/>
    <property type="evidence" value="ECO:0007669"/>
    <property type="project" value="UniProtKB-KW"/>
</dbReference>
<organism evidence="8 9">
    <name type="scientific">Armillaria ostoyae</name>
    <name type="common">Armillaria root rot fungus</name>
    <dbReference type="NCBI Taxonomy" id="47428"/>
    <lineage>
        <taxon>Eukaryota</taxon>
        <taxon>Fungi</taxon>
        <taxon>Dikarya</taxon>
        <taxon>Basidiomycota</taxon>
        <taxon>Agaricomycotina</taxon>
        <taxon>Agaricomycetes</taxon>
        <taxon>Agaricomycetidae</taxon>
        <taxon>Agaricales</taxon>
        <taxon>Marasmiineae</taxon>
        <taxon>Physalacriaceae</taxon>
        <taxon>Armillaria</taxon>
    </lineage>
</organism>
<evidence type="ECO:0000256" key="2">
    <source>
        <dbReference type="ARBA" id="ARBA00010856"/>
    </source>
</evidence>
<dbReference type="SUPFAM" id="SSF69060">
    <property type="entry name" value="Arp2/3 complex 21 kDa subunit ARPC3"/>
    <property type="match status" value="1"/>
</dbReference>
<gene>
    <name evidence="8" type="ORF">ARMOST_05458</name>
</gene>
<name>A0A284R096_ARMOS</name>
<keyword evidence="5 6" id="KW-0206">Cytoskeleton</keyword>
<comment type="subunit">
    <text evidence="6">Component of the Arp2/3 complex.</text>
</comment>
<dbReference type="STRING" id="47428.A0A284R096"/>
<dbReference type="OrthoDB" id="200404at2759"/>
<evidence type="ECO:0000256" key="6">
    <source>
        <dbReference type="PIRNR" id="PIRNR016315"/>
    </source>
</evidence>
<evidence type="ECO:0000313" key="8">
    <source>
        <dbReference type="EMBL" id="SJL02134.1"/>
    </source>
</evidence>
<evidence type="ECO:0000256" key="3">
    <source>
        <dbReference type="ARBA" id="ARBA00022490"/>
    </source>
</evidence>
<comment type="similarity">
    <text evidence="2 6">Belongs to the ARPC3 family.</text>
</comment>
<dbReference type="InterPro" id="IPR007204">
    <property type="entry name" value="ARPC3"/>
</dbReference>
<comment type="subcellular location">
    <subcellularLocation>
        <location evidence="1 6">Cytoplasm</location>
        <location evidence="1 6">Cytoskeleton</location>
    </subcellularLocation>
</comment>
<dbReference type="GO" id="GO:0005885">
    <property type="term" value="C:Arp2/3 protein complex"/>
    <property type="evidence" value="ECO:0007669"/>
    <property type="project" value="UniProtKB-UniRule"/>
</dbReference>
<dbReference type="PANTHER" id="PTHR12391">
    <property type="entry name" value="ARP2/3 COMPLEX 21 KD SUBUNIT"/>
    <property type="match status" value="1"/>
</dbReference>
<dbReference type="Gene3D" id="1.10.1760.10">
    <property type="entry name" value="Actin-related protein 2/3 complex subunit 3"/>
    <property type="match status" value="1"/>
</dbReference>
<evidence type="ECO:0000256" key="4">
    <source>
        <dbReference type="ARBA" id="ARBA00023203"/>
    </source>
</evidence>
<dbReference type="OMA" id="TPSKWWL"/>
<keyword evidence="3 6" id="KW-0963">Cytoplasm</keyword>
<evidence type="ECO:0000256" key="1">
    <source>
        <dbReference type="ARBA" id="ARBA00004245"/>
    </source>
</evidence>
<dbReference type="GO" id="GO:0030833">
    <property type="term" value="P:regulation of actin filament polymerization"/>
    <property type="evidence" value="ECO:0007669"/>
    <property type="project" value="InterPro"/>
</dbReference>
<dbReference type="EMBL" id="FUEG01000003">
    <property type="protein sequence ID" value="SJL02134.1"/>
    <property type="molecule type" value="Genomic_DNA"/>
</dbReference>
<proteinExistence type="inferred from homology"/>
<dbReference type="PIRSF" id="PIRSF016315">
    <property type="entry name" value="ARP2/3_P21-Arc"/>
    <property type="match status" value="1"/>
</dbReference>
<feature type="compositionally biased region" description="Basic and acidic residues" evidence="7">
    <location>
        <begin position="1"/>
        <end position="20"/>
    </location>
</feature>
<dbReference type="InterPro" id="IPR036753">
    <property type="entry name" value="ARPC3_sf"/>
</dbReference>
<protein>
    <recommendedName>
        <fullName evidence="6">Actin-related protein 2/3 complex subunit 3</fullName>
    </recommendedName>
</protein>
<evidence type="ECO:0000256" key="7">
    <source>
        <dbReference type="SAM" id="MobiDB-lite"/>
    </source>
</evidence>
<dbReference type="Pfam" id="PF04062">
    <property type="entry name" value="P21-Arc"/>
    <property type="match status" value="1"/>
</dbReference>
<dbReference type="GO" id="GO:0034314">
    <property type="term" value="P:Arp2/3 complex-mediated actin nucleation"/>
    <property type="evidence" value="ECO:0007669"/>
    <property type="project" value="UniProtKB-UniRule"/>
</dbReference>
<dbReference type="Proteomes" id="UP000219338">
    <property type="component" value="Unassembled WGS sequence"/>
</dbReference>
<reference evidence="9" key="1">
    <citation type="journal article" date="2017" name="Nat. Ecol. Evol.">
        <title>Genome expansion and lineage-specific genetic innovations in the forest pathogenic fungi Armillaria.</title>
        <authorList>
            <person name="Sipos G."/>
            <person name="Prasanna A.N."/>
            <person name="Walter M.C."/>
            <person name="O'Connor E."/>
            <person name="Balint B."/>
            <person name="Krizsan K."/>
            <person name="Kiss B."/>
            <person name="Hess J."/>
            <person name="Varga T."/>
            <person name="Slot J."/>
            <person name="Riley R."/>
            <person name="Boka B."/>
            <person name="Rigling D."/>
            <person name="Barry K."/>
            <person name="Lee J."/>
            <person name="Mihaltcheva S."/>
            <person name="LaButti K."/>
            <person name="Lipzen A."/>
            <person name="Waldron R."/>
            <person name="Moloney N.M."/>
            <person name="Sperisen C."/>
            <person name="Kredics L."/>
            <person name="Vagvoelgyi C."/>
            <person name="Patrignani A."/>
            <person name="Fitzpatrick D."/>
            <person name="Nagy I."/>
            <person name="Doyle S."/>
            <person name="Anderson J.B."/>
            <person name="Grigoriev I.V."/>
            <person name="Gueldener U."/>
            <person name="Muensterkoetter M."/>
            <person name="Nagy L.G."/>
        </authorList>
    </citation>
    <scope>NUCLEOTIDE SEQUENCE [LARGE SCALE GENOMIC DNA]</scope>
    <source>
        <strain evidence="9">C18/9</strain>
    </source>
</reference>
<keyword evidence="9" id="KW-1185">Reference proteome</keyword>
<accession>A0A284R096</accession>